<name>A0A6A4H899_9AGAR</name>
<dbReference type="Proteomes" id="UP000799118">
    <property type="component" value="Unassembled WGS sequence"/>
</dbReference>
<dbReference type="EMBL" id="ML769569">
    <property type="protein sequence ID" value="KAE9393554.1"/>
    <property type="molecule type" value="Genomic_DNA"/>
</dbReference>
<gene>
    <name evidence="1" type="ORF">BT96DRAFT_999331</name>
</gene>
<proteinExistence type="predicted"/>
<reference evidence="1" key="1">
    <citation type="journal article" date="2019" name="Environ. Microbiol.">
        <title>Fungal ecological strategies reflected in gene transcription - a case study of two litter decomposers.</title>
        <authorList>
            <person name="Barbi F."/>
            <person name="Kohler A."/>
            <person name="Barry K."/>
            <person name="Baskaran P."/>
            <person name="Daum C."/>
            <person name="Fauchery L."/>
            <person name="Ihrmark K."/>
            <person name="Kuo A."/>
            <person name="LaButti K."/>
            <person name="Lipzen A."/>
            <person name="Morin E."/>
            <person name="Grigoriev I.V."/>
            <person name="Henrissat B."/>
            <person name="Lindahl B."/>
            <person name="Martin F."/>
        </authorList>
    </citation>
    <scope>NUCLEOTIDE SEQUENCE</scope>
    <source>
        <strain evidence="1">JB14</strain>
    </source>
</reference>
<keyword evidence="2" id="KW-1185">Reference proteome</keyword>
<dbReference type="AlphaFoldDB" id="A0A6A4H899"/>
<organism evidence="1 2">
    <name type="scientific">Gymnopus androsaceus JB14</name>
    <dbReference type="NCBI Taxonomy" id="1447944"/>
    <lineage>
        <taxon>Eukaryota</taxon>
        <taxon>Fungi</taxon>
        <taxon>Dikarya</taxon>
        <taxon>Basidiomycota</taxon>
        <taxon>Agaricomycotina</taxon>
        <taxon>Agaricomycetes</taxon>
        <taxon>Agaricomycetidae</taxon>
        <taxon>Agaricales</taxon>
        <taxon>Marasmiineae</taxon>
        <taxon>Omphalotaceae</taxon>
        <taxon>Gymnopus</taxon>
    </lineage>
</organism>
<accession>A0A6A4H899</accession>
<sequence>MSRRSSTSSQRGRGSTAFTLLPVSQQGPSSYVTSIFGLYFGLENARPEGRFFRAKTVELPDSGSIKHTVKFDSVFGAEFRDERIFTALVVLEGCRYVVAGPYKAALDDYNMAIHGIGCDGEYKGDLAIFFLPVFDRRRFLAGVPRHRTSADRQDVLEKVVSVFTNNVRQHVEHGGPLKRLLRA</sequence>
<evidence type="ECO:0000313" key="2">
    <source>
        <dbReference type="Proteomes" id="UP000799118"/>
    </source>
</evidence>
<evidence type="ECO:0000313" key="1">
    <source>
        <dbReference type="EMBL" id="KAE9393554.1"/>
    </source>
</evidence>
<dbReference type="OrthoDB" id="2902300at2759"/>
<protein>
    <submittedName>
        <fullName evidence="1">Uncharacterized protein</fullName>
    </submittedName>
</protein>